<dbReference type="PIRSF" id="PIRSF014677">
    <property type="entry name" value="UCP014677"/>
    <property type="match status" value="1"/>
</dbReference>
<sequence length="526" mass="60996">MGVLDEIVKLNRTPVLFIGSGISKRYLYKYPAWEELLEMSFSKFEPDTFQYQKHIDSCKRSKMSEFETNVYMGTLIEEEFNKAFFDRKIILNIGNKKNPSWVKRGISPYKMFLADFFKKQKLNTSAELVDELDKLKKLKNKVSAVITTNYDTFLEEQVFSIDFKVFVRQHELFSADSYDIAEIYKIHGSATDAESIIITKDDYDRFKESRKLVIAKMLTLFAESPIVFMGYSFTDENVREIIEDFLSCLSKEQLTDIRKHFIFVSYKKGEKRLIEIERTITTKNNVEIPFVEIQTDNYGAVYEKLGEITPGISPLRVRETRKVVKTIVDQSMLSADAQSIIVGIDDLADMDLTSKPLAIAIGYKENILNKYGYGLLEDKLIFEDAIYNNKGFDAEAMCYERLKNIAITRLMPVFKYVKGQEIPKDSKLHAYIEAHNSFDKIISKNVAKTLKNVNAYTNFDDLYEYMKTAPNCRKAAMAVLKNIKILSVEDLRKACKHIFEKYPNEFLHDSNAERCVLCLDLMENYQ</sequence>
<dbReference type="Pfam" id="PF13289">
    <property type="entry name" value="SIR2_2"/>
    <property type="match status" value="1"/>
</dbReference>
<dbReference type="InterPro" id="IPR011202">
    <property type="entry name" value="UCP014677"/>
</dbReference>
<dbReference type="EMBL" id="FMUR01000010">
    <property type="protein sequence ID" value="SCY24653.1"/>
    <property type="molecule type" value="Genomic_DNA"/>
</dbReference>
<dbReference type="RefSeq" id="WP_074462490.1">
    <property type="nucleotide sequence ID" value="NZ_FMUR01000010.1"/>
</dbReference>
<name>A0A1G5ECA6_9FIRM</name>
<proteinExistence type="predicted"/>
<accession>A0A1G5ECA6</accession>
<organism evidence="1 2">
    <name type="scientific">Butyrivibrio hungatei</name>
    <dbReference type="NCBI Taxonomy" id="185008"/>
    <lineage>
        <taxon>Bacteria</taxon>
        <taxon>Bacillati</taxon>
        <taxon>Bacillota</taxon>
        <taxon>Clostridia</taxon>
        <taxon>Lachnospirales</taxon>
        <taxon>Lachnospiraceae</taxon>
        <taxon>Butyrivibrio</taxon>
    </lineage>
</organism>
<evidence type="ECO:0000313" key="1">
    <source>
        <dbReference type="EMBL" id="SCY24653.1"/>
    </source>
</evidence>
<protein>
    <submittedName>
        <fullName evidence="1">SIR2-like domain-containing protein</fullName>
    </submittedName>
</protein>
<evidence type="ECO:0000313" key="2">
    <source>
        <dbReference type="Proteomes" id="UP000183047"/>
    </source>
</evidence>
<dbReference type="AlphaFoldDB" id="A0A1G5ECA6"/>
<reference evidence="2" key="1">
    <citation type="submission" date="2016-10" db="EMBL/GenBank/DDBJ databases">
        <authorList>
            <person name="Varghese N."/>
            <person name="Submissions S."/>
        </authorList>
    </citation>
    <scope>NUCLEOTIDE SEQUENCE [LARGE SCALE GENOMIC DNA]</scope>
    <source>
        <strain evidence="2">XBD2006</strain>
    </source>
</reference>
<dbReference type="Proteomes" id="UP000183047">
    <property type="component" value="Unassembled WGS sequence"/>
</dbReference>
<dbReference type="OrthoDB" id="78172at2"/>
<keyword evidence="2" id="KW-1185">Reference proteome</keyword>
<gene>
    <name evidence="1" type="ORF">SAMN02910451_01914</name>
</gene>